<keyword evidence="3" id="KW-0342">GTP-binding</keyword>
<organism evidence="5 6">
    <name type="scientific">Characodon lateralis</name>
    <dbReference type="NCBI Taxonomy" id="208331"/>
    <lineage>
        <taxon>Eukaryota</taxon>
        <taxon>Metazoa</taxon>
        <taxon>Chordata</taxon>
        <taxon>Craniata</taxon>
        <taxon>Vertebrata</taxon>
        <taxon>Euteleostomi</taxon>
        <taxon>Actinopterygii</taxon>
        <taxon>Neopterygii</taxon>
        <taxon>Teleostei</taxon>
        <taxon>Neoteleostei</taxon>
        <taxon>Acanthomorphata</taxon>
        <taxon>Ovalentaria</taxon>
        <taxon>Atherinomorphae</taxon>
        <taxon>Cyprinodontiformes</taxon>
        <taxon>Goodeidae</taxon>
        <taxon>Characodon</taxon>
    </lineage>
</organism>
<feature type="domain" description="AIG1-type G" evidence="4">
    <location>
        <begin position="56"/>
        <end position="267"/>
    </location>
</feature>
<keyword evidence="2" id="KW-0547">Nucleotide-binding</keyword>
<protein>
    <recommendedName>
        <fullName evidence="4">AIG1-type G domain-containing protein</fullName>
    </recommendedName>
</protein>
<keyword evidence="6" id="KW-1185">Reference proteome</keyword>
<evidence type="ECO:0000256" key="2">
    <source>
        <dbReference type="ARBA" id="ARBA00022741"/>
    </source>
</evidence>
<dbReference type="PROSITE" id="PS51720">
    <property type="entry name" value="G_AIG1"/>
    <property type="match status" value="1"/>
</dbReference>
<sequence>MWAGNEDPYYEVDLDRAAQIEAKKEAGEKMARRLKKINERQSRVLKEVLGGERQPVSDIRIILVGQKCSGKSSAGNQILFKQRFRQRSFDRAWLKKNDQAERATRTCVKHEGNFDGVKVSVVETPGWFTDPIPPDWIKDEVLHSVSMCSPGPHVFLLVVPISRAFTEKDLKALVEVFKPLTERVWRHCMVLFTWGKWLNDLPVENYIAREGKELQELLEKCGNRYHVLNLYHSDDPVHVKELFQKIIDMVKLNKGCFTTEVKRKSFEISSWLGKKHTLTEDEWSRREQDLIERMLKALSKEPEEPAVPSEKIAQSMNDDHIPDMSGDVASEYGSLSGFRNQRAHDNVAEWLSRRVRESEISSGIGSICSSSIYMENIDESPIMAAKQPANSSVSETLT</sequence>
<accession>A0ABU7DB01</accession>
<comment type="caution">
    <text evidence="5">The sequence shown here is derived from an EMBL/GenBank/DDBJ whole genome shotgun (WGS) entry which is preliminary data.</text>
</comment>
<dbReference type="InterPro" id="IPR006703">
    <property type="entry name" value="G_AIG1"/>
</dbReference>
<dbReference type="InterPro" id="IPR045058">
    <property type="entry name" value="GIMA/IAN/Toc"/>
</dbReference>
<dbReference type="PANTHER" id="PTHR10903:SF107">
    <property type="entry name" value="GTPASE IMAP FAMILY MEMBER 4-LIKE-RELATED"/>
    <property type="match status" value="1"/>
</dbReference>
<name>A0ABU7DB01_9TELE</name>
<evidence type="ECO:0000256" key="1">
    <source>
        <dbReference type="ARBA" id="ARBA00008535"/>
    </source>
</evidence>
<evidence type="ECO:0000256" key="3">
    <source>
        <dbReference type="ARBA" id="ARBA00023134"/>
    </source>
</evidence>
<reference evidence="5 6" key="1">
    <citation type="submission" date="2021-06" db="EMBL/GenBank/DDBJ databases">
        <authorList>
            <person name="Palmer J.M."/>
        </authorList>
    </citation>
    <scope>NUCLEOTIDE SEQUENCE [LARGE SCALE GENOMIC DNA]</scope>
    <source>
        <strain evidence="5 6">CL_MEX2019</strain>
        <tissue evidence="5">Muscle</tissue>
    </source>
</reference>
<dbReference type="PANTHER" id="PTHR10903">
    <property type="entry name" value="GTPASE, IMAP FAMILY MEMBER-RELATED"/>
    <property type="match status" value="1"/>
</dbReference>
<evidence type="ECO:0000313" key="5">
    <source>
        <dbReference type="EMBL" id="MED6272331.1"/>
    </source>
</evidence>
<dbReference type="SUPFAM" id="SSF52540">
    <property type="entry name" value="P-loop containing nucleoside triphosphate hydrolases"/>
    <property type="match status" value="1"/>
</dbReference>
<evidence type="ECO:0000313" key="6">
    <source>
        <dbReference type="Proteomes" id="UP001352852"/>
    </source>
</evidence>
<comment type="similarity">
    <text evidence="1">Belongs to the TRAFAC class TrmE-Era-EngA-EngB-Septin-like GTPase superfamily. AIG1/Toc34/Toc159-like paraseptin GTPase family. IAN subfamily.</text>
</comment>
<dbReference type="Gene3D" id="3.40.50.300">
    <property type="entry name" value="P-loop containing nucleotide triphosphate hydrolases"/>
    <property type="match status" value="1"/>
</dbReference>
<evidence type="ECO:0000259" key="4">
    <source>
        <dbReference type="PROSITE" id="PS51720"/>
    </source>
</evidence>
<dbReference type="Pfam" id="PF04548">
    <property type="entry name" value="AIG1"/>
    <property type="match status" value="1"/>
</dbReference>
<proteinExistence type="inferred from homology"/>
<dbReference type="EMBL" id="JAHUTJ010020484">
    <property type="protein sequence ID" value="MED6272331.1"/>
    <property type="molecule type" value="Genomic_DNA"/>
</dbReference>
<gene>
    <name evidence="5" type="ORF">CHARACLAT_029261</name>
</gene>
<dbReference type="Proteomes" id="UP001352852">
    <property type="component" value="Unassembled WGS sequence"/>
</dbReference>
<dbReference type="InterPro" id="IPR027417">
    <property type="entry name" value="P-loop_NTPase"/>
</dbReference>